<proteinExistence type="predicted"/>
<evidence type="ECO:0000313" key="3">
    <source>
        <dbReference type="Proteomes" id="UP001589647"/>
    </source>
</evidence>
<reference evidence="2 3" key="1">
    <citation type="submission" date="2024-09" db="EMBL/GenBank/DDBJ databases">
        <authorList>
            <person name="Sun Q."/>
            <person name="Mori K."/>
        </authorList>
    </citation>
    <scope>NUCLEOTIDE SEQUENCE [LARGE SCALE GENOMIC DNA]</scope>
    <source>
        <strain evidence="2 3">CCM 3426</strain>
    </source>
</reference>
<accession>A0ABV5IHS2</accession>
<dbReference type="RefSeq" id="WP_189653507.1">
    <property type="nucleotide sequence ID" value="NZ_BMRC01000042.1"/>
</dbReference>
<name>A0ABV5IHS2_9ACTN</name>
<sequence>MAAASTVITAATQKINGGIVTRRHDIWFRLVSSADIWQQFGVAPRTRLPFVVSSCLVLMCVAAGLWWSGSITPRIRWEIDSFFLSAQVDDNGVLSTSAWVELENQAFSPFTVTDISMAIPGLRLLPSERTEDDPAEITVRGDGTRTVTRRIVITDCAAVPHEPQPIRFSYRTWLVSGSSEVMLDPWQMTGSGGSVPVAWQRALANVVCDKAVSGEF</sequence>
<comment type="caution">
    <text evidence="2">The sequence shown here is derived from an EMBL/GenBank/DDBJ whole genome shotgun (WGS) entry which is preliminary data.</text>
</comment>
<evidence type="ECO:0000313" key="2">
    <source>
        <dbReference type="EMBL" id="MFB9203450.1"/>
    </source>
</evidence>
<organism evidence="2 3">
    <name type="scientific">Nonomuraea spiralis</name>
    <dbReference type="NCBI Taxonomy" id="46182"/>
    <lineage>
        <taxon>Bacteria</taxon>
        <taxon>Bacillati</taxon>
        <taxon>Actinomycetota</taxon>
        <taxon>Actinomycetes</taxon>
        <taxon>Streptosporangiales</taxon>
        <taxon>Streptosporangiaceae</taxon>
        <taxon>Nonomuraea</taxon>
    </lineage>
</organism>
<keyword evidence="3" id="KW-1185">Reference proteome</keyword>
<keyword evidence="1" id="KW-0472">Membrane</keyword>
<dbReference type="Proteomes" id="UP001589647">
    <property type="component" value="Unassembled WGS sequence"/>
</dbReference>
<dbReference type="EMBL" id="JBHMEI010000014">
    <property type="protein sequence ID" value="MFB9203450.1"/>
    <property type="molecule type" value="Genomic_DNA"/>
</dbReference>
<feature type="transmembrane region" description="Helical" evidence="1">
    <location>
        <begin position="48"/>
        <end position="67"/>
    </location>
</feature>
<keyword evidence="1" id="KW-0812">Transmembrane</keyword>
<gene>
    <name evidence="2" type="ORF">ACFFV7_19830</name>
</gene>
<evidence type="ECO:0000256" key="1">
    <source>
        <dbReference type="SAM" id="Phobius"/>
    </source>
</evidence>
<keyword evidence="1" id="KW-1133">Transmembrane helix</keyword>
<protein>
    <submittedName>
        <fullName evidence="2">Uncharacterized protein</fullName>
    </submittedName>
</protein>